<dbReference type="GO" id="GO:0008757">
    <property type="term" value="F:S-adenosylmethionine-dependent methyltransferase activity"/>
    <property type="evidence" value="ECO:0007669"/>
    <property type="project" value="UniProtKB-ARBA"/>
</dbReference>
<dbReference type="AlphaFoldDB" id="R7QA55"/>
<accession>R7QA55</accession>
<dbReference type="Proteomes" id="UP000012073">
    <property type="component" value="Unassembled WGS sequence"/>
</dbReference>
<feature type="domain" description="Methyltransferase small" evidence="1">
    <location>
        <begin position="138"/>
        <end position="217"/>
    </location>
</feature>
<reference evidence="3" key="1">
    <citation type="journal article" date="2013" name="Proc. Natl. Acad. Sci. U.S.A.">
        <title>Genome structure and metabolic features in the red seaweed Chondrus crispus shed light on evolution of the Archaeplastida.</title>
        <authorList>
            <person name="Collen J."/>
            <person name="Porcel B."/>
            <person name="Carre W."/>
            <person name="Ball S.G."/>
            <person name="Chaparro C."/>
            <person name="Tonon T."/>
            <person name="Barbeyron T."/>
            <person name="Michel G."/>
            <person name="Noel B."/>
            <person name="Valentin K."/>
            <person name="Elias M."/>
            <person name="Artiguenave F."/>
            <person name="Arun A."/>
            <person name="Aury J.M."/>
            <person name="Barbosa-Neto J.F."/>
            <person name="Bothwell J.H."/>
            <person name="Bouget F.Y."/>
            <person name="Brillet L."/>
            <person name="Cabello-Hurtado F."/>
            <person name="Capella-Gutierrez S."/>
            <person name="Charrier B."/>
            <person name="Cladiere L."/>
            <person name="Cock J.M."/>
            <person name="Coelho S.M."/>
            <person name="Colleoni C."/>
            <person name="Czjzek M."/>
            <person name="Da Silva C."/>
            <person name="Delage L."/>
            <person name="Denoeud F."/>
            <person name="Deschamps P."/>
            <person name="Dittami S.M."/>
            <person name="Gabaldon T."/>
            <person name="Gachon C.M."/>
            <person name="Groisillier A."/>
            <person name="Herve C."/>
            <person name="Jabbari K."/>
            <person name="Katinka M."/>
            <person name="Kloareg B."/>
            <person name="Kowalczyk N."/>
            <person name="Labadie K."/>
            <person name="Leblanc C."/>
            <person name="Lopez P.J."/>
            <person name="McLachlan D.H."/>
            <person name="Meslet-Cladiere L."/>
            <person name="Moustafa A."/>
            <person name="Nehr Z."/>
            <person name="Nyvall Collen P."/>
            <person name="Panaud O."/>
            <person name="Partensky F."/>
            <person name="Poulain J."/>
            <person name="Rensing S.A."/>
            <person name="Rousvoal S."/>
            <person name="Samson G."/>
            <person name="Symeonidi A."/>
            <person name="Weissenbach J."/>
            <person name="Zambounis A."/>
            <person name="Wincker P."/>
            <person name="Boyen C."/>
        </authorList>
    </citation>
    <scope>NUCLEOTIDE SEQUENCE [LARGE SCALE GENOMIC DNA]</scope>
    <source>
        <strain evidence="3">cv. Stackhouse</strain>
    </source>
</reference>
<gene>
    <name evidence="2" type="ORF">CHC_T00003016001</name>
</gene>
<sequence length="378" mass="42932">MFMLGTPHKHFPLTNLRGFQAARPRSIEIQGLKLYSQTCMKNRYRRYCSTANVQDLPKERPGFTRRSSDSWDPEELRTLPTHLRPVQGETLDLILRQKAYLLQSRRGYRANVDSHILALFAFGEYRRVPTGKPSKPVRVLDLGAGNGLVSILFARAHQLTKVHMIELQPQLAERARRNIDLNRIDGDVTQFDLKDGRLPDGLRGRFDVVLINPPFYPAGSRKSPKNREKHLAHQESSATCEHFLRAAHTACDRQNYEAFIAIIQDRNELPRVKKAILQNDLGISESREMIHVDGEEPSRILLKVKTRAKQSRSSQAGSNYGDRSCTDLLGFDAEFSPSLPPLVLFPSLGAQSVYTEEIEEFLDGLPIPSLRIGRLRDT</sequence>
<dbReference type="Gramene" id="CDF34296">
    <property type="protein sequence ID" value="CDF34296"/>
    <property type="gene ID" value="CHC_T00003016001"/>
</dbReference>
<name>R7QA55_CHOCR</name>
<dbReference type="PROSITE" id="PS00092">
    <property type="entry name" value="N6_MTASE"/>
    <property type="match status" value="1"/>
</dbReference>
<dbReference type="GO" id="GO:0003676">
    <property type="term" value="F:nucleic acid binding"/>
    <property type="evidence" value="ECO:0007669"/>
    <property type="project" value="InterPro"/>
</dbReference>
<dbReference type="PANTHER" id="PTHR47739">
    <property type="entry name" value="TRNA1(VAL) (ADENINE(37)-N6)-METHYLTRANSFERASE"/>
    <property type="match status" value="1"/>
</dbReference>
<evidence type="ECO:0000313" key="3">
    <source>
        <dbReference type="Proteomes" id="UP000012073"/>
    </source>
</evidence>
<dbReference type="InterPro" id="IPR050210">
    <property type="entry name" value="tRNA_Adenine-N(6)_MTase"/>
</dbReference>
<dbReference type="CDD" id="cd02440">
    <property type="entry name" value="AdoMet_MTases"/>
    <property type="match status" value="1"/>
</dbReference>
<protein>
    <recommendedName>
        <fullName evidence="1">Methyltransferase small domain-containing protein</fullName>
    </recommendedName>
</protein>
<evidence type="ECO:0000313" key="2">
    <source>
        <dbReference type="EMBL" id="CDF34296.1"/>
    </source>
</evidence>
<dbReference type="InterPro" id="IPR007848">
    <property type="entry name" value="Small_mtfrase_dom"/>
</dbReference>
<dbReference type="SUPFAM" id="SSF53335">
    <property type="entry name" value="S-adenosyl-L-methionine-dependent methyltransferases"/>
    <property type="match status" value="1"/>
</dbReference>
<dbReference type="KEGG" id="ccp:CHC_T00003016001"/>
<proteinExistence type="predicted"/>
<dbReference type="RefSeq" id="XP_005714115.1">
    <property type="nucleotide sequence ID" value="XM_005714058.1"/>
</dbReference>
<dbReference type="Gene3D" id="3.40.50.150">
    <property type="entry name" value="Vaccinia Virus protein VP39"/>
    <property type="match status" value="1"/>
</dbReference>
<dbReference type="EMBL" id="HG001684">
    <property type="protein sequence ID" value="CDF34296.1"/>
    <property type="molecule type" value="Genomic_DNA"/>
</dbReference>
<organism evidence="2 3">
    <name type="scientific">Chondrus crispus</name>
    <name type="common">Carrageen Irish moss</name>
    <name type="synonym">Polymorpha crispa</name>
    <dbReference type="NCBI Taxonomy" id="2769"/>
    <lineage>
        <taxon>Eukaryota</taxon>
        <taxon>Rhodophyta</taxon>
        <taxon>Florideophyceae</taxon>
        <taxon>Rhodymeniophycidae</taxon>
        <taxon>Gigartinales</taxon>
        <taxon>Gigartinaceae</taxon>
        <taxon>Chondrus</taxon>
    </lineage>
</organism>
<dbReference type="OrthoDB" id="433955at2759"/>
<dbReference type="GeneID" id="17321825"/>
<keyword evidence="3" id="KW-1185">Reference proteome</keyword>
<dbReference type="InterPro" id="IPR002052">
    <property type="entry name" value="DNA_methylase_N6_adenine_CS"/>
</dbReference>
<dbReference type="Pfam" id="PF05175">
    <property type="entry name" value="MTS"/>
    <property type="match status" value="1"/>
</dbReference>
<dbReference type="InterPro" id="IPR029063">
    <property type="entry name" value="SAM-dependent_MTases_sf"/>
</dbReference>
<dbReference type="PANTHER" id="PTHR47739:SF1">
    <property type="entry name" value="TRNA1(VAL) (ADENINE(37)-N6)-METHYLTRANSFERASE"/>
    <property type="match status" value="1"/>
</dbReference>
<evidence type="ECO:0000259" key="1">
    <source>
        <dbReference type="Pfam" id="PF05175"/>
    </source>
</evidence>
<dbReference type="GO" id="GO:0032259">
    <property type="term" value="P:methylation"/>
    <property type="evidence" value="ECO:0007669"/>
    <property type="project" value="InterPro"/>
</dbReference>